<feature type="domain" description="SAM-dependent MTase RsmB/NOP-type" evidence="6">
    <location>
        <begin position="52"/>
        <end position="336"/>
    </location>
</feature>
<gene>
    <name evidence="7" type="ORF">MetMK1DRAFT_00022760</name>
</gene>
<dbReference type="InterPro" id="IPR029063">
    <property type="entry name" value="SAM-dependent_MTases_sf"/>
</dbReference>
<evidence type="ECO:0000256" key="2">
    <source>
        <dbReference type="ARBA" id="ARBA00022603"/>
    </source>
</evidence>
<dbReference type="NCBIfam" id="TIGR00446">
    <property type="entry name" value="nop2p"/>
    <property type="match status" value="1"/>
</dbReference>
<evidence type="ECO:0000259" key="6">
    <source>
        <dbReference type="PROSITE" id="PS51686"/>
    </source>
</evidence>
<organism evidence="7 8">
    <name type="scientific">Metallosphaera yellowstonensis MK1</name>
    <dbReference type="NCBI Taxonomy" id="671065"/>
    <lineage>
        <taxon>Archaea</taxon>
        <taxon>Thermoproteota</taxon>
        <taxon>Thermoprotei</taxon>
        <taxon>Sulfolobales</taxon>
        <taxon>Sulfolobaceae</taxon>
        <taxon>Metallosphaera</taxon>
    </lineage>
</organism>
<dbReference type="Pfam" id="PF17125">
    <property type="entry name" value="Methyltr_RsmF_N"/>
    <property type="match status" value="1"/>
</dbReference>
<dbReference type="SUPFAM" id="SSF53335">
    <property type="entry name" value="S-adenosyl-L-methionine-dependent methyltransferases"/>
    <property type="match status" value="1"/>
</dbReference>
<dbReference type="GO" id="GO:0016428">
    <property type="term" value="F:tRNA (cytidine-5-)-methyltransferase activity"/>
    <property type="evidence" value="ECO:0007669"/>
    <property type="project" value="TreeGrafter"/>
</dbReference>
<evidence type="ECO:0000313" key="8">
    <source>
        <dbReference type="Proteomes" id="UP000003980"/>
    </source>
</evidence>
<evidence type="ECO:0000256" key="4">
    <source>
        <dbReference type="ARBA" id="ARBA00022691"/>
    </source>
</evidence>
<dbReference type="PANTHER" id="PTHR22807">
    <property type="entry name" value="NOP2 YEAST -RELATED NOL1/NOP2/FMU SUN DOMAIN-CONTAINING"/>
    <property type="match status" value="1"/>
</dbReference>
<dbReference type="InterPro" id="IPR049560">
    <property type="entry name" value="MeTrfase_RsmB-F_NOP2_cat"/>
</dbReference>
<name>H2C6T3_9CREN</name>
<evidence type="ECO:0000313" key="7">
    <source>
        <dbReference type="EMBL" id="EHP69510.1"/>
    </source>
</evidence>
<dbReference type="Proteomes" id="UP000003980">
    <property type="component" value="Unassembled WGS sequence"/>
</dbReference>
<dbReference type="InterPro" id="IPR001678">
    <property type="entry name" value="MeTrfase_RsmB-F_NOP2_dom"/>
</dbReference>
<dbReference type="Gene3D" id="3.40.50.150">
    <property type="entry name" value="Vaccinia Virus protein VP39"/>
    <property type="match status" value="1"/>
</dbReference>
<keyword evidence="4" id="KW-0949">S-adenosyl-L-methionine</keyword>
<dbReference type="RefSeq" id="WP_009073642.1">
    <property type="nucleotide sequence ID" value="NZ_JH597768.1"/>
</dbReference>
<dbReference type="STRING" id="671065.MetMK1DRAFT_00022760"/>
<dbReference type="eggNOG" id="arCOG00973">
    <property type="taxonomic scope" value="Archaea"/>
</dbReference>
<keyword evidence="2 7" id="KW-0489">Methyltransferase</keyword>
<keyword evidence="8" id="KW-1185">Reference proteome</keyword>
<keyword evidence="5" id="KW-0694">RNA-binding</keyword>
<evidence type="ECO:0000256" key="3">
    <source>
        <dbReference type="ARBA" id="ARBA00022679"/>
    </source>
</evidence>
<dbReference type="CDD" id="cd02440">
    <property type="entry name" value="AdoMet_MTases"/>
    <property type="match status" value="1"/>
</dbReference>
<dbReference type="HOGENOM" id="CLU_005316_7_0_2"/>
<keyword evidence="1" id="KW-0963">Cytoplasm</keyword>
<dbReference type="Pfam" id="PF01189">
    <property type="entry name" value="Methyltr_RsmB-F"/>
    <property type="match status" value="1"/>
</dbReference>
<dbReference type="Gene3D" id="3.30.70.1170">
    <property type="entry name" value="Sun protein, domain 3"/>
    <property type="match status" value="1"/>
</dbReference>
<dbReference type="OrthoDB" id="14725at2157"/>
<dbReference type="AlphaFoldDB" id="H2C6T3"/>
<dbReference type="InterPro" id="IPR031341">
    <property type="entry name" value="Methyltr_RsmF_N"/>
</dbReference>
<sequence length="336" mass="38079">MEDMDLYLKKHDEVLYHYDIDDHVRELARKYGFLEYMVERYLNIFGSDAEIFMKSCSAQLKRSLRCNTLRTDCKKLEDRMNERGFKLSKVSWTRYGYVVENTPVRPTLGSTLEYMKGYYYIQGLASMIPPEVLSPSEDDLVLDMAASPGGKTSQLAQLMGNRGVIVALEKNTARLRRLNSNLARLGVANTITVPIPGDYVSSIGIKFDSVLLDSPCSGEGLLPVDPSRRTKTLPQHLREFQRVQLSLLIAGIRSLRKGGKLVYSTCSIAPEENEVIVNFAVEKFGLRTEEIRGIPADPGLVEYKGVRFSEDIKKCIRLYPHKHGTEGFFVCSMRKE</sequence>
<dbReference type="EMBL" id="JH597768">
    <property type="protein sequence ID" value="EHP69510.1"/>
    <property type="molecule type" value="Genomic_DNA"/>
</dbReference>
<dbReference type="PRINTS" id="PR02008">
    <property type="entry name" value="RCMTFAMILY"/>
</dbReference>
<dbReference type="PROSITE" id="PS51686">
    <property type="entry name" value="SAM_MT_RSMB_NOP"/>
    <property type="match status" value="1"/>
</dbReference>
<dbReference type="InterPro" id="IPR023267">
    <property type="entry name" value="RCMT"/>
</dbReference>
<evidence type="ECO:0000256" key="5">
    <source>
        <dbReference type="ARBA" id="ARBA00022884"/>
    </source>
</evidence>
<reference evidence="7 8" key="1">
    <citation type="submission" date="2012-01" db="EMBL/GenBank/DDBJ databases">
        <title>Improved High-Quality Draft sequence of Metallosphaera yellowstonensis MK1.</title>
        <authorList>
            <consortium name="US DOE Joint Genome Institute"/>
            <person name="Lucas S."/>
            <person name="Han J."/>
            <person name="Cheng J.-F."/>
            <person name="Goodwin L."/>
            <person name="Pitluck S."/>
            <person name="Peters L."/>
            <person name="Teshima H."/>
            <person name="Detter J.C."/>
            <person name="Han C."/>
            <person name="Tapia R."/>
            <person name="Land M."/>
            <person name="Hauser L."/>
            <person name="Kyrpides N."/>
            <person name="Kozubal M."/>
            <person name="Macur R.E."/>
            <person name="Jay Z."/>
            <person name="Inskeep W."/>
            <person name="Woyke T."/>
        </authorList>
    </citation>
    <scope>NUCLEOTIDE SEQUENCE [LARGE SCALE GENOMIC DNA]</scope>
    <source>
        <strain evidence="7 8">MK1</strain>
    </source>
</reference>
<dbReference type="GO" id="GO:0030488">
    <property type="term" value="P:tRNA methylation"/>
    <property type="evidence" value="ECO:0007669"/>
    <property type="project" value="TreeGrafter"/>
</dbReference>
<proteinExistence type="predicted"/>
<protein>
    <submittedName>
        <fullName evidence="7">NOL1/NOP2/sun family putative RNA methylase</fullName>
    </submittedName>
</protein>
<dbReference type="PANTHER" id="PTHR22807:SF74">
    <property type="entry name" value="TRNA (CYTOSINE(48)-C(5))-METHYLTRANSFERASE"/>
    <property type="match status" value="1"/>
</dbReference>
<keyword evidence="3" id="KW-0808">Transferase</keyword>
<accession>H2C6T3</accession>
<dbReference type="InterPro" id="IPR011023">
    <property type="entry name" value="Nop2p"/>
</dbReference>
<evidence type="ECO:0000256" key="1">
    <source>
        <dbReference type="ARBA" id="ARBA00022490"/>
    </source>
</evidence>
<dbReference type="GO" id="GO:0003723">
    <property type="term" value="F:RNA binding"/>
    <property type="evidence" value="ECO:0007669"/>
    <property type="project" value="UniProtKB-KW"/>
</dbReference>